<dbReference type="InterPro" id="IPR050231">
    <property type="entry name" value="Iron_ascorbate_oxido_reductase"/>
</dbReference>
<comment type="similarity">
    <text evidence="8">Belongs to the iron/ascorbate-dependent oxidoreductase family. GA3OX subfamily.</text>
</comment>
<dbReference type="FunFam" id="2.60.120.330:FF:000013">
    <property type="entry name" value="Gibberellin 3-beta-dioxygenase 1"/>
    <property type="match status" value="1"/>
</dbReference>
<dbReference type="SUPFAM" id="SSF51197">
    <property type="entry name" value="Clavaminate synthase-like"/>
    <property type="match status" value="1"/>
</dbReference>
<dbReference type="PROSITE" id="PS51471">
    <property type="entry name" value="FE2OG_OXY"/>
    <property type="match status" value="1"/>
</dbReference>
<dbReference type="GO" id="GO:0046872">
    <property type="term" value="F:metal ion binding"/>
    <property type="evidence" value="ECO:0007669"/>
    <property type="project" value="UniProtKB-KW"/>
</dbReference>
<dbReference type="InterPro" id="IPR005123">
    <property type="entry name" value="Oxoglu/Fe-dep_dioxygenase_dom"/>
</dbReference>
<comment type="cofactor">
    <cofactor evidence="1">
        <name>L-ascorbate</name>
        <dbReference type="ChEBI" id="CHEBI:38290"/>
    </cofactor>
</comment>
<evidence type="ECO:0000256" key="7">
    <source>
        <dbReference type="ARBA" id="ARBA00037909"/>
    </source>
</evidence>
<evidence type="ECO:0000313" key="13">
    <source>
        <dbReference type="Proteomes" id="UP000657918"/>
    </source>
</evidence>
<evidence type="ECO:0000256" key="9">
    <source>
        <dbReference type="ARBA" id="ARBA00066695"/>
    </source>
</evidence>
<dbReference type="AlphaFoldDB" id="A0A835JZW0"/>
<evidence type="ECO:0000259" key="11">
    <source>
        <dbReference type="PROSITE" id="PS51471"/>
    </source>
</evidence>
<organism evidence="12 13">
    <name type="scientific">Salix dunnii</name>
    <dbReference type="NCBI Taxonomy" id="1413687"/>
    <lineage>
        <taxon>Eukaryota</taxon>
        <taxon>Viridiplantae</taxon>
        <taxon>Streptophyta</taxon>
        <taxon>Embryophyta</taxon>
        <taxon>Tracheophyta</taxon>
        <taxon>Spermatophyta</taxon>
        <taxon>Magnoliopsida</taxon>
        <taxon>eudicotyledons</taxon>
        <taxon>Gunneridae</taxon>
        <taxon>Pentapetalae</taxon>
        <taxon>rosids</taxon>
        <taxon>fabids</taxon>
        <taxon>Malpighiales</taxon>
        <taxon>Salicaceae</taxon>
        <taxon>Saliceae</taxon>
        <taxon>Salix</taxon>
    </lineage>
</organism>
<evidence type="ECO:0000256" key="8">
    <source>
        <dbReference type="ARBA" id="ARBA00061560"/>
    </source>
</evidence>
<protein>
    <recommendedName>
        <fullName evidence="9">gibberellin 3beta-dioxygenase</fullName>
        <ecNumber evidence="9">1.14.11.15</ecNumber>
    </recommendedName>
</protein>
<evidence type="ECO:0000256" key="10">
    <source>
        <dbReference type="RuleBase" id="RU003682"/>
    </source>
</evidence>
<dbReference type="PANTHER" id="PTHR47990">
    <property type="entry name" value="2-OXOGLUTARATE (2OG) AND FE(II)-DEPENDENT OXYGENASE SUPERFAMILY PROTEIN-RELATED"/>
    <property type="match status" value="1"/>
</dbReference>
<keyword evidence="13" id="KW-1185">Reference proteome</keyword>
<evidence type="ECO:0000256" key="3">
    <source>
        <dbReference type="ARBA" id="ARBA00022723"/>
    </source>
</evidence>
<dbReference type="InterPro" id="IPR026992">
    <property type="entry name" value="DIOX_N"/>
</dbReference>
<accession>A0A835JZW0</accession>
<comment type="pathway">
    <text evidence="7">Plant hormone biosynthesis; gibberellin biosynthesis.</text>
</comment>
<evidence type="ECO:0000313" key="12">
    <source>
        <dbReference type="EMBL" id="KAF9681182.1"/>
    </source>
</evidence>
<dbReference type="InterPro" id="IPR044861">
    <property type="entry name" value="IPNS-like_FE2OG_OXY"/>
</dbReference>
<comment type="caution">
    <text evidence="12">The sequence shown here is derived from an EMBL/GenBank/DDBJ whole genome shotgun (WGS) entry which is preliminary data.</text>
</comment>
<dbReference type="Pfam" id="PF03171">
    <property type="entry name" value="2OG-FeII_Oxy"/>
    <property type="match status" value="1"/>
</dbReference>
<dbReference type="Pfam" id="PF14226">
    <property type="entry name" value="DIOX_N"/>
    <property type="match status" value="1"/>
</dbReference>
<dbReference type="Proteomes" id="UP000657918">
    <property type="component" value="Unassembled WGS sequence"/>
</dbReference>
<evidence type="ECO:0000256" key="6">
    <source>
        <dbReference type="ARBA" id="ARBA00023004"/>
    </source>
</evidence>
<dbReference type="EMBL" id="JADGMS010000006">
    <property type="protein sequence ID" value="KAF9681182.1"/>
    <property type="molecule type" value="Genomic_DNA"/>
</dbReference>
<dbReference type="InterPro" id="IPR027443">
    <property type="entry name" value="IPNS-like_sf"/>
</dbReference>
<evidence type="ECO:0000256" key="4">
    <source>
        <dbReference type="ARBA" id="ARBA00022964"/>
    </source>
</evidence>
<name>A0A835JZW0_9ROSI</name>
<keyword evidence="6 10" id="KW-0408">Iron</keyword>
<comment type="pathway">
    <text evidence="2">Hormone biosynthesis.</text>
</comment>
<reference evidence="12 13" key="1">
    <citation type="submission" date="2020-10" db="EMBL/GenBank/DDBJ databases">
        <title>Plant Genome Project.</title>
        <authorList>
            <person name="Zhang R.-G."/>
        </authorList>
    </citation>
    <scope>NUCLEOTIDE SEQUENCE [LARGE SCALE GENOMIC DNA]</scope>
    <source>
        <strain evidence="12">FAFU-HL-1</strain>
        <tissue evidence="12">Leaf</tissue>
    </source>
</reference>
<dbReference type="GO" id="GO:0016707">
    <property type="term" value="F:gibberellin 3-beta-dioxygenase activity"/>
    <property type="evidence" value="ECO:0007669"/>
    <property type="project" value="UniProtKB-EC"/>
</dbReference>
<dbReference type="Gene3D" id="2.60.120.330">
    <property type="entry name" value="B-lactam Antibiotic, Isopenicillin N Synthase, Chain"/>
    <property type="match status" value="1"/>
</dbReference>
<dbReference type="EC" id="1.14.11.15" evidence="9"/>
<dbReference type="GO" id="GO:0009686">
    <property type="term" value="P:gibberellin biosynthetic process"/>
    <property type="evidence" value="ECO:0007669"/>
    <property type="project" value="UniProtKB-ARBA"/>
</dbReference>
<keyword evidence="4" id="KW-0223">Dioxygenase</keyword>
<proteinExistence type="inferred from homology"/>
<evidence type="ECO:0000256" key="5">
    <source>
        <dbReference type="ARBA" id="ARBA00023002"/>
    </source>
</evidence>
<sequence>MIMSTLSEAYQDHPLHPHHVIPLDFDSVRALPDTHVWPPASHALESDDRLSIPTVDLTDPDAGKLVGQACEAWGAFQVTNHAIPLDLLREVESEARRLFSLPTEQKLKALRSPGGATGYGLARISPFFNKYMWHEGFTIMGSSIDHARDLWPNDYQRFCDAMEDYQKRMKELAITLMHLILKSLDISEEERTRVVSAGGASTALQLNSYPFCPDPNRAMGLAPHTDTSLLTILHQSTVNGLQIFKDGVGWVLVSPTNGSLVVNVGDLLHVLSNAQFPNVLHRVVLKENQQRLSLAYFYCLPSDFHISPLAPLNPTRMPLFRSVSVRDYIGIKAKNLEKALSLIRF</sequence>
<dbReference type="OrthoDB" id="288590at2759"/>
<keyword evidence="3 10" id="KW-0479">Metal-binding</keyword>
<evidence type="ECO:0000256" key="2">
    <source>
        <dbReference type="ARBA" id="ARBA00004972"/>
    </source>
</evidence>
<gene>
    <name evidence="12" type="ORF">SADUNF_Sadunf06G0198900</name>
</gene>
<feature type="domain" description="Fe2OG dioxygenase" evidence="11">
    <location>
        <begin position="199"/>
        <end position="300"/>
    </location>
</feature>
<keyword evidence="5 10" id="KW-0560">Oxidoreductase</keyword>
<evidence type="ECO:0000256" key="1">
    <source>
        <dbReference type="ARBA" id="ARBA00001961"/>
    </source>
</evidence>